<evidence type="ECO:0000259" key="7">
    <source>
        <dbReference type="Pfam" id="PF23276"/>
    </source>
</evidence>
<evidence type="ECO:0000256" key="6">
    <source>
        <dbReference type="SAM" id="MobiDB-lite"/>
    </source>
</evidence>
<protein>
    <recommendedName>
        <fullName evidence="7">Pentatricopeptide repeat-containing protein-mitochondrial domain-containing protein</fullName>
    </recommendedName>
</protein>
<dbReference type="InterPro" id="IPR011990">
    <property type="entry name" value="TPR-like_helical_dom_sf"/>
</dbReference>
<proteinExistence type="inferred from homology"/>
<evidence type="ECO:0000256" key="1">
    <source>
        <dbReference type="ARBA" id="ARBA00006192"/>
    </source>
</evidence>
<feature type="region of interest" description="Disordered" evidence="6">
    <location>
        <begin position="527"/>
        <end position="547"/>
    </location>
</feature>
<evidence type="ECO:0000256" key="5">
    <source>
        <dbReference type="PROSITE-ProRule" id="PRU00708"/>
    </source>
</evidence>
<feature type="domain" description="Pentatricopeptide repeat-containing protein-mitochondrial" evidence="7">
    <location>
        <begin position="258"/>
        <end position="389"/>
    </location>
</feature>
<evidence type="ECO:0000313" key="8">
    <source>
        <dbReference type="EMBL" id="TFY61191.1"/>
    </source>
</evidence>
<accession>A0A4Y9YIA7</accession>
<sequence length="547" mass="60926">MQTIRKGVRQQRNAATAQARNPKGGQKPTPYEFRPDVRYRRVEGTTVARFNMQIAQFVDGENWHKVFETCNVMKERGVEPDATTYANIMAACAAIGAAKEAQAAFEDMLAVGVQPTHQIFHDMLHASRDAESLVLIKIINTMKDHGIRPNEVTYEILVMRYTSMLQLELALQCLAQIHAAGLSPTIKTARAVIQSASALGLPRLAVDLAESFEETSIRRLEADAWVDCLIASAEALWEEGVLRTWQKVVHELNITPDEGLCIQVLHTAGRHGHSTLALDAFRVLGRIGVIWQEYHFAPVIEALCKQTRVKDALKMLDMMRSHQIAPLPETAIPISDVVATDSDSIDEAWSHLEALHEEGKTVDTSALNVVIRASVMLGDLQRAMGTYKAAGSLGVVPDVDTYNLLFAGCVAAQHRQLGDRLLTEMKTAGVRADERTYERLVTLCLTQANYEDAFFYLEEMKAEGHVPPTQRLAVEEMLECGYEVTDALSRFINSGGEEDTQEDRPIHRQSWGPRIVSRKREEFLKGMVGSPQLEAPEEARSSWSSQH</sequence>
<gene>
    <name evidence="8" type="ORF">EVJ58_g4669</name>
</gene>
<dbReference type="Pfam" id="PF23276">
    <property type="entry name" value="TPR_24"/>
    <property type="match status" value="1"/>
</dbReference>
<comment type="function">
    <text evidence="3">Regulates mitochondrial small subunit maturation by controlling 15S rRNA 5'-end processing. Localizes to the 5' precursor of the 15S rRNA in a position that is subsequently occupied by mS47 in the mature yeast mtSSU. Uses structure and sequence-specific RNA recognition, binding to a single-stranded region of the precursor and specifically recognizing bases -6 to -1. The exchange of Ccm1 for mS47 is coupled to the irreversible removal of precursor rRNA that is accompanied by conformational changes of the mitoribosomal proteins uS5m and mS26. These conformational changes signal completion of 5'-end rRNA processing through protection of the mature 5'-end of the 15S rRNA and stabilization of mS47. The removal of the 5' precursor together with the dissociation of Ccm1 may be catalyzed by the 5'-3' exoribonuclease Pet127. Involved in the specific removal of group I introns in mitochondrial encoded transcripts.</text>
</comment>
<dbReference type="Proteomes" id="UP000298390">
    <property type="component" value="Unassembled WGS sequence"/>
</dbReference>
<dbReference type="AlphaFoldDB" id="A0A4Y9YIA7"/>
<dbReference type="STRING" id="34475.A0A4Y9YIA7"/>
<evidence type="ECO:0000256" key="2">
    <source>
        <dbReference type="ARBA" id="ARBA00022737"/>
    </source>
</evidence>
<evidence type="ECO:0000313" key="9">
    <source>
        <dbReference type="Proteomes" id="UP000298390"/>
    </source>
</evidence>
<feature type="repeat" description="PPR" evidence="5">
    <location>
        <begin position="433"/>
        <end position="467"/>
    </location>
</feature>
<dbReference type="PANTHER" id="PTHR47936">
    <property type="entry name" value="PPR_LONG DOMAIN-CONTAINING PROTEIN"/>
    <property type="match status" value="1"/>
</dbReference>
<dbReference type="InterPro" id="IPR002885">
    <property type="entry name" value="PPR_rpt"/>
</dbReference>
<dbReference type="Pfam" id="PF13812">
    <property type="entry name" value="PPR_3"/>
    <property type="match status" value="3"/>
</dbReference>
<evidence type="ECO:0000256" key="3">
    <source>
        <dbReference type="ARBA" id="ARBA00044493"/>
    </source>
</evidence>
<name>A0A4Y9YIA7_9APHY</name>
<organism evidence="8 9">
    <name type="scientific">Rhodofomes roseus</name>
    <dbReference type="NCBI Taxonomy" id="34475"/>
    <lineage>
        <taxon>Eukaryota</taxon>
        <taxon>Fungi</taxon>
        <taxon>Dikarya</taxon>
        <taxon>Basidiomycota</taxon>
        <taxon>Agaricomycotina</taxon>
        <taxon>Agaricomycetes</taxon>
        <taxon>Polyporales</taxon>
        <taxon>Rhodofomes</taxon>
    </lineage>
</organism>
<feature type="repeat" description="PPR" evidence="5">
    <location>
        <begin position="81"/>
        <end position="115"/>
    </location>
</feature>
<feature type="repeat" description="PPR" evidence="5">
    <location>
        <begin position="292"/>
        <end position="326"/>
    </location>
</feature>
<keyword evidence="2" id="KW-0677">Repeat</keyword>
<dbReference type="NCBIfam" id="TIGR00756">
    <property type="entry name" value="PPR"/>
    <property type="match status" value="1"/>
</dbReference>
<evidence type="ECO:0000256" key="4">
    <source>
        <dbReference type="ARBA" id="ARBA00044511"/>
    </source>
</evidence>
<comment type="similarity">
    <text evidence="1">Belongs to the CCM1 family.</text>
</comment>
<feature type="compositionally biased region" description="Low complexity" evidence="6">
    <location>
        <begin position="10"/>
        <end position="21"/>
    </location>
</feature>
<dbReference type="InterPro" id="IPR057027">
    <property type="entry name" value="TPR_mt"/>
</dbReference>
<dbReference type="Gene3D" id="1.25.40.10">
    <property type="entry name" value="Tetratricopeptide repeat domain"/>
    <property type="match status" value="3"/>
</dbReference>
<dbReference type="EMBL" id="SEKV01000218">
    <property type="protein sequence ID" value="TFY61191.1"/>
    <property type="molecule type" value="Genomic_DNA"/>
</dbReference>
<comment type="subunit">
    <text evidence="4">Binds to mitochondrial small subunit 15S rRNA.</text>
</comment>
<reference evidence="8 9" key="1">
    <citation type="submission" date="2019-01" db="EMBL/GenBank/DDBJ databases">
        <title>Genome sequencing of the rare red list fungi Fomitopsis rosea.</title>
        <authorList>
            <person name="Buettner E."/>
            <person name="Kellner H."/>
        </authorList>
    </citation>
    <scope>NUCLEOTIDE SEQUENCE [LARGE SCALE GENOMIC DNA]</scope>
    <source>
        <strain evidence="8 9">DSM 105464</strain>
    </source>
</reference>
<feature type="region of interest" description="Disordered" evidence="6">
    <location>
        <begin position="1"/>
        <end position="33"/>
    </location>
</feature>
<dbReference type="PANTHER" id="PTHR47936:SF1">
    <property type="entry name" value="PENTATRICOPEPTIDE REPEAT-CONTAINING PROTEIN GUN1, CHLOROPLASTIC"/>
    <property type="match status" value="1"/>
</dbReference>
<comment type="caution">
    <text evidence="8">The sequence shown here is derived from an EMBL/GenBank/DDBJ whole genome shotgun (WGS) entry which is preliminary data.</text>
</comment>
<dbReference type="PROSITE" id="PS51375">
    <property type="entry name" value="PPR"/>
    <property type="match status" value="3"/>
</dbReference>